<dbReference type="GO" id="GO:0005524">
    <property type="term" value="F:ATP binding"/>
    <property type="evidence" value="ECO:0007669"/>
    <property type="project" value="UniProtKB-KW"/>
</dbReference>
<feature type="transmembrane region" description="Helical" evidence="14">
    <location>
        <begin position="48"/>
        <end position="73"/>
    </location>
</feature>
<dbReference type="InterPro" id="IPR052023">
    <property type="entry name" value="Histidine_kinase_KdpD"/>
</dbReference>
<reference evidence="16 17" key="1">
    <citation type="submission" date="2018-07" db="EMBL/GenBank/DDBJ databases">
        <authorList>
            <person name="Quirk P.G."/>
            <person name="Krulwich T.A."/>
        </authorList>
    </citation>
    <scope>NUCLEOTIDE SEQUENCE [LARGE SCALE GENOMIC DNA]</scope>
    <source>
        <strain evidence="16 17">CC-BB4</strain>
    </source>
</reference>
<dbReference type="EC" id="2.7.13.3" evidence="3"/>
<dbReference type="InterPro" id="IPR004358">
    <property type="entry name" value="Sig_transdc_His_kin-like_C"/>
</dbReference>
<dbReference type="Proteomes" id="UP000254889">
    <property type="component" value="Chromosome"/>
</dbReference>
<dbReference type="PRINTS" id="PR00344">
    <property type="entry name" value="BCTRLSENSOR"/>
</dbReference>
<dbReference type="EMBL" id="CP031417">
    <property type="protein sequence ID" value="AXK82658.1"/>
    <property type="molecule type" value="Genomic_DNA"/>
</dbReference>
<dbReference type="PANTHER" id="PTHR45569:SF1">
    <property type="entry name" value="SENSOR PROTEIN KDPD"/>
    <property type="match status" value="1"/>
</dbReference>
<evidence type="ECO:0000256" key="7">
    <source>
        <dbReference type="ARBA" id="ARBA00022741"/>
    </source>
</evidence>
<feature type="domain" description="Histidine kinase" evidence="15">
    <location>
        <begin position="288"/>
        <end position="505"/>
    </location>
</feature>
<comment type="subcellular location">
    <subcellularLocation>
        <location evidence="2">Membrane</location>
        <topology evidence="2">Multi-pass membrane protein</topology>
    </subcellularLocation>
</comment>
<dbReference type="OrthoDB" id="9806130at2"/>
<dbReference type="InterPro" id="IPR036097">
    <property type="entry name" value="HisK_dim/P_sf"/>
</dbReference>
<evidence type="ECO:0000256" key="4">
    <source>
        <dbReference type="ARBA" id="ARBA00022553"/>
    </source>
</evidence>
<keyword evidence="5" id="KW-0808">Transferase</keyword>
<dbReference type="InterPro" id="IPR025201">
    <property type="entry name" value="KdpD_TM"/>
</dbReference>
<evidence type="ECO:0000256" key="6">
    <source>
        <dbReference type="ARBA" id="ARBA00022692"/>
    </source>
</evidence>
<evidence type="ECO:0000256" key="5">
    <source>
        <dbReference type="ARBA" id="ARBA00022679"/>
    </source>
</evidence>
<dbReference type="Gene3D" id="3.30.565.10">
    <property type="entry name" value="Histidine kinase-like ATPase, C-terminal domain"/>
    <property type="match status" value="1"/>
</dbReference>
<keyword evidence="11" id="KW-0902">Two-component regulatory system</keyword>
<dbReference type="Gene3D" id="1.20.120.620">
    <property type="entry name" value="Backbone structure of the membrane domain of e. Coli histidine kinase receptor kdpd"/>
    <property type="match status" value="1"/>
</dbReference>
<comment type="catalytic activity">
    <reaction evidence="1">
        <text>ATP + protein L-histidine = ADP + protein N-phospho-L-histidine.</text>
        <dbReference type="EC" id="2.7.13.3"/>
    </reaction>
</comment>
<keyword evidence="17" id="KW-1185">Reference proteome</keyword>
<keyword evidence="6 14" id="KW-0812">Transmembrane</keyword>
<evidence type="ECO:0000313" key="17">
    <source>
        <dbReference type="Proteomes" id="UP000254889"/>
    </source>
</evidence>
<keyword evidence="7" id="KW-0547">Nucleotide-binding</keyword>
<sequence length="517" mass="55892">MANVSNSNRISSEARGLTLTFALVAVTTAVLLILILKAGLTRGSIVYLIPVLIAALRWGMPAALFAAVLGVAASAYLFFDPLFSFEIRDPQEIINLILYVITATVVSQLAARLRRQLELAHQREIDLRDLYAFSRRLAVAFDVSDIHAAIEDHLTTVLQRKVVWFGSAREPTAEINRRASAKVPETVRAEVEAIASGRRNGAAAATVQDGAGGTWLVRAVSPQSLEFGVIAVDLGRQSKPAMDELRSRIDAVLADATATLERLGVAHAISEARMRAQTEQLREALIGSVSHELRTPLASILGAATVLSGAPALQNEKKLKALVHDVRDEAERLNNDIQNLLDATRISSNGIRPRLEWADPADIVNSAVERCGRRLADRRLTLDLPSDPPLVHVDPVLVQQALVQIFDNAVKYSQPGSRIFVAVRAHDRRIVLSVTDQGAGLTADEQNRMWDRFVRGERLAATTSGSGLGLWIANAFIAANGGTMHADSEGPDLGTTVSIELPVTQANVPQLEADADE</sequence>
<proteinExistence type="predicted"/>
<evidence type="ECO:0000256" key="13">
    <source>
        <dbReference type="SAM" id="Coils"/>
    </source>
</evidence>
<keyword evidence="8" id="KW-0418">Kinase</keyword>
<dbReference type="InterPro" id="IPR003661">
    <property type="entry name" value="HisK_dim/P_dom"/>
</dbReference>
<dbReference type="AlphaFoldDB" id="A0A346A0G1"/>
<keyword evidence="9" id="KW-0067">ATP-binding</keyword>
<dbReference type="CDD" id="cd00082">
    <property type="entry name" value="HisKA"/>
    <property type="match status" value="1"/>
</dbReference>
<dbReference type="SUPFAM" id="SSF47384">
    <property type="entry name" value="Homodimeric domain of signal transducing histidine kinase"/>
    <property type="match status" value="1"/>
</dbReference>
<evidence type="ECO:0000256" key="9">
    <source>
        <dbReference type="ARBA" id="ARBA00022840"/>
    </source>
</evidence>
<evidence type="ECO:0000256" key="12">
    <source>
        <dbReference type="ARBA" id="ARBA00023136"/>
    </source>
</evidence>
<evidence type="ECO:0000256" key="11">
    <source>
        <dbReference type="ARBA" id="ARBA00023012"/>
    </source>
</evidence>
<feature type="transmembrane region" description="Helical" evidence="14">
    <location>
        <begin position="16"/>
        <end position="36"/>
    </location>
</feature>
<dbReference type="Pfam" id="PF00512">
    <property type="entry name" value="HisKA"/>
    <property type="match status" value="1"/>
</dbReference>
<dbReference type="GO" id="GO:0005886">
    <property type="term" value="C:plasma membrane"/>
    <property type="evidence" value="ECO:0007669"/>
    <property type="project" value="TreeGrafter"/>
</dbReference>
<dbReference type="Pfam" id="PF02518">
    <property type="entry name" value="HATPase_c"/>
    <property type="match status" value="1"/>
</dbReference>
<keyword evidence="10 14" id="KW-1133">Transmembrane helix</keyword>
<evidence type="ECO:0000313" key="16">
    <source>
        <dbReference type="EMBL" id="AXK82658.1"/>
    </source>
</evidence>
<protein>
    <recommendedName>
        <fullName evidence="3">histidine kinase</fullName>
        <ecNumber evidence="3">2.7.13.3</ecNumber>
    </recommendedName>
</protein>
<feature type="coiled-coil region" evidence="13">
    <location>
        <begin position="316"/>
        <end position="343"/>
    </location>
</feature>
<dbReference type="SMART" id="SM00388">
    <property type="entry name" value="HisKA"/>
    <property type="match status" value="1"/>
</dbReference>
<evidence type="ECO:0000256" key="1">
    <source>
        <dbReference type="ARBA" id="ARBA00000085"/>
    </source>
</evidence>
<accession>A0A346A0G1</accession>
<dbReference type="InterPro" id="IPR003594">
    <property type="entry name" value="HATPase_dom"/>
</dbReference>
<gene>
    <name evidence="16" type="ORF">DW352_20295</name>
</gene>
<evidence type="ECO:0000256" key="3">
    <source>
        <dbReference type="ARBA" id="ARBA00012438"/>
    </source>
</evidence>
<evidence type="ECO:0000256" key="10">
    <source>
        <dbReference type="ARBA" id="ARBA00022989"/>
    </source>
</evidence>
<dbReference type="SMART" id="SM00387">
    <property type="entry name" value="HATPase_c"/>
    <property type="match status" value="1"/>
</dbReference>
<dbReference type="PROSITE" id="PS50109">
    <property type="entry name" value="HIS_KIN"/>
    <property type="match status" value="1"/>
</dbReference>
<dbReference type="InterPro" id="IPR038318">
    <property type="entry name" value="KdpD_sf"/>
</dbReference>
<dbReference type="PANTHER" id="PTHR45569">
    <property type="entry name" value="SENSOR PROTEIN KDPD"/>
    <property type="match status" value="1"/>
</dbReference>
<evidence type="ECO:0000256" key="8">
    <source>
        <dbReference type="ARBA" id="ARBA00022777"/>
    </source>
</evidence>
<feature type="transmembrane region" description="Helical" evidence="14">
    <location>
        <begin position="93"/>
        <end position="113"/>
    </location>
</feature>
<keyword evidence="13" id="KW-0175">Coiled coil</keyword>
<dbReference type="RefSeq" id="WP_115693037.1">
    <property type="nucleotide sequence ID" value="NZ_CP031417.1"/>
</dbReference>
<dbReference type="SUPFAM" id="SSF55874">
    <property type="entry name" value="ATPase domain of HSP90 chaperone/DNA topoisomerase II/histidine kinase"/>
    <property type="match status" value="1"/>
</dbReference>
<evidence type="ECO:0000259" key="15">
    <source>
        <dbReference type="PROSITE" id="PS50109"/>
    </source>
</evidence>
<dbReference type="GO" id="GO:0000155">
    <property type="term" value="F:phosphorelay sensor kinase activity"/>
    <property type="evidence" value="ECO:0007669"/>
    <property type="project" value="InterPro"/>
</dbReference>
<dbReference type="Gene3D" id="1.10.287.130">
    <property type="match status" value="1"/>
</dbReference>
<dbReference type="InterPro" id="IPR005467">
    <property type="entry name" value="His_kinase_dom"/>
</dbReference>
<keyword evidence="12 14" id="KW-0472">Membrane</keyword>
<dbReference type="Pfam" id="PF13493">
    <property type="entry name" value="DUF4118"/>
    <property type="match status" value="1"/>
</dbReference>
<evidence type="ECO:0000256" key="14">
    <source>
        <dbReference type="SAM" id="Phobius"/>
    </source>
</evidence>
<keyword evidence="4" id="KW-0597">Phosphoprotein</keyword>
<dbReference type="KEGG" id="ptaw:DW352_20295"/>
<evidence type="ECO:0000256" key="2">
    <source>
        <dbReference type="ARBA" id="ARBA00004141"/>
    </source>
</evidence>
<dbReference type="InterPro" id="IPR036890">
    <property type="entry name" value="HATPase_C_sf"/>
</dbReference>
<organism evidence="16 17">
    <name type="scientific">Pseudolabrys taiwanensis</name>
    <dbReference type="NCBI Taxonomy" id="331696"/>
    <lineage>
        <taxon>Bacteria</taxon>
        <taxon>Pseudomonadati</taxon>
        <taxon>Pseudomonadota</taxon>
        <taxon>Alphaproteobacteria</taxon>
        <taxon>Hyphomicrobiales</taxon>
        <taxon>Xanthobacteraceae</taxon>
        <taxon>Pseudolabrys</taxon>
    </lineage>
</organism>
<name>A0A346A0G1_9HYPH</name>